<proteinExistence type="predicted"/>
<feature type="transmembrane region" description="Helical" evidence="2">
    <location>
        <begin position="213"/>
        <end position="233"/>
    </location>
</feature>
<feature type="transmembrane region" description="Helical" evidence="2">
    <location>
        <begin position="327"/>
        <end position="346"/>
    </location>
</feature>
<feature type="domain" description="DUF6594" evidence="3">
    <location>
        <begin position="49"/>
        <end position="168"/>
    </location>
</feature>
<keyword evidence="2" id="KW-0472">Membrane</keyword>
<evidence type="ECO:0000256" key="2">
    <source>
        <dbReference type="SAM" id="Phobius"/>
    </source>
</evidence>
<dbReference type="AlphaFoldDB" id="A0A6A6EWF0"/>
<dbReference type="EMBL" id="ML994610">
    <property type="protein sequence ID" value="KAF2195884.1"/>
    <property type="molecule type" value="Genomic_DNA"/>
</dbReference>
<dbReference type="OrthoDB" id="3942204at2759"/>
<feature type="region of interest" description="Disordered" evidence="1">
    <location>
        <begin position="359"/>
        <end position="380"/>
    </location>
</feature>
<evidence type="ECO:0000256" key="1">
    <source>
        <dbReference type="SAM" id="MobiDB-lite"/>
    </source>
</evidence>
<sequence>MQFQRSSVAQRLQSIQGMGLASELVAASAAPGKCSPQEVSPYGGYPEGYSLQVAFQASEQKFTLRGFHSLRTRVLLKLQREIMELDMELEKELDELVKTDKYQEILTLLKEKLAEYDEVLTRWRGAFQNDSMKDWWTGLKKGMFEDHFQRNPYPGGRALRCDKDLREFNSHERPDRYYERDQLDMELIANRAYKDSRWHLKGRHRDRIPTGMAVPLCGIATAAILPCTAALLTNQNWLAGSRAISGVVSTSAGISLIPLQTEPDYDALRWVVRVLWASTYGGFLTCSYMSIARNNHLYLFCSLLLAAHFIAGFAGTAETAETGMEGILMFGPLALTLCAALVYIPFRYRPSSGVLPTRSAGGGDIARRGRSSSAPVVPKDNDGDLGVRAMTGILGVVV</sequence>
<feature type="transmembrane region" description="Helical" evidence="2">
    <location>
        <begin position="297"/>
        <end position="315"/>
    </location>
</feature>
<name>A0A6A6EWF0_9PEZI</name>
<keyword evidence="5" id="KW-1185">Reference proteome</keyword>
<reference evidence="4" key="1">
    <citation type="journal article" date="2020" name="Stud. Mycol.">
        <title>101 Dothideomycetes genomes: a test case for predicting lifestyles and emergence of pathogens.</title>
        <authorList>
            <person name="Haridas S."/>
            <person name="Albert R."/>
            <person name="Binder M."/>
            <person name="Bloem J."/>
            <person name="Labutti K."/>
            <person name="Salamov A."/>
            <person name="Andreopoulos B."/>
            <person name="Baker S."/>
            <person name="Barry K."/>
            <person name="Bills G."/>
            <person name="Bluhm B."/>
            <person name="Cannon C."/>
            <person name="Castanera R."/>
            <person name="Culley D."/>
            <person name="Daum C."/>
            <person name="Ezra D."/>
            <person name="Gonzalez J."/>
            <person name="Henrissat B."/>
            <person name="Kuo A."/>
            <person name="Liang C."/>
            <person name="Lipzen A."/>
            <person name="Lutzoni F."/>
            <person name="Magnuson J."/>
            <person name="Mondo S."/>
            <person name="Nolan M."/>
            <person name="Ohm R."/>
            <person name="Pangilinan J."/>
            <person name="Park H.-J."/>
            <person name="Ramirez L."/>
            <person name="Alfaro M."/>
            <person name="Sun H."/>
            <person name="Tritt A."/>
            <person name="Yoshinaga Y."/>
            <person name="Zwiers L.-H."/>
            <person name="Turgeon B."/>
            <person name="Goodwin S."/>
            <person name="Spatafora J."/>
            <person name="Crous P."/>
            <person name="Grigoriev I."/>
        </authorList>
    </citation>
    <scope>NUCLEOTIDE SEQUENCE</scope>
    <source>
        <strain evidence="4">CBS 207.26</strain>
    </source>
</reference>
<evidence type="ECO:0000313" key="4">
    <source>
        <dbReference type="EMBL" id="KAF2195884.1"/>
    </source>
</evidence>
<keyword evidence="2" id="KW-1133">Transmembrane helix</keyword>
<evidence type="ECO:0000313" key="5">
    <source>
        <dbReference type="Proteomes" id="UP000800200"/>
    </source>
</evidence>
<accession>A0A6A6EWF0</accession>
<keyword evidence="2" id="KW-0812">Transmembrane</keyword>
<organism evidence="4 5">
    <name type="scientific">Zopfia rhizophila CBS 207.26</name>
    <dbReference type="NCBI Taxonomy" id="1314779"/>
    <lineage>
        <taxon>Eukaryota</taxon>
        <taxon>Fungi</taxon>
        <taxon>Dikarya</taxon>
        <taxon>Ascomycota</taxon>
        <taxon>Pezizomycotina</taxon>
        <taxon>Dothideomycetes</taxon>
        <taxon>Dothideomycetes incertae sedis</taxon>
        <taxon>Zopfiaceae</taxon>
        <taxon>Zopfia</taxon>
    </lineage>
</organism>
<dbReference type="Pfam" id="PF20237">
    <property type="entry name" value="DUF6594"/>
    <property type="match status" value="1"/>
</dbReference>
<evidence type="ECO:0000259" key="3">
    <source>
        <dbReference type="Pfam" id="PF20237"/>
    </source>
</evidence>
<dbReference type="InterPro" id="IPR046529">
    <property type="entry name" value="DUF6594"/>
</dbReference>
<dbReference type="Proteomes" id="UP000800200">
    <property type="component" value="Unassembled WGS sequence"/>
</dbReference>
<feature type="transmembrane region" description="Helical" evidence="2">
    <location>
        <begin position="271"/>
        <end position="291"/>
    </location>
</feature>
<gene>
    <name evidence="4" type="ORF">K469DRAFT_744315</name>
</gene>
<protein>
    <recommendedName>
        <fullName evidence="3">DUF6594 domain-containing protein</fullName>
    </recommendedName>
</protein>